<keyword evidence="2" id="KW-0472">Membrane</keyword>
<sequence>MNFEEYTLEELKGVLANFTEGSDQDYKEDIILNEINNSKSTIKKEINSNKNIINLLKELSMKIENMKKENEKMGLEECSKCIKLLSKIQNDIHLIKSKELKIQKKTKGVKMALVISTLLYVFNYLLKKMYL</sequence>
<evidence type="ECO:0000256" key="2">
    <source>
        <dbReference type="SAM" id="Phobius"/>
    </source>
</evidence>
<dbReference type="GeneID" id="36320268"/>
<dbReference type="VEuPathDB" id="MicrosporidiaDB:NCER_100728"/>
<dbReference type="Proteomes" id="UP000034350">
    <property type="component" value="Unassembled WGS sequence"/>
</dbReference>
<keyword evidence="2" id="KW-1133">Transmembrane helix</keyword>
<keyword evidence="2" id="KW-0812">Transmembrane</keyword>
<evidence type="ECO:0000313" key="4">
    <source>
        <dbReference type="Proteomes" id="UP000034350"/>
    </source>
</evidence>
<reference evidence="3 4" key="1">
    <citation type="journal article" date="2015" name="Environ. Microbiol.">
        <title>Genome analyses suggest the presence of polyploidy and recent human-driven expansions in eight global populations of the honeybee pathogen Nosema ceranae.</title>
        <authorList>
            <person name="Pelin A."/>
            <person name="Selman M."/>
            <person name="Aris-Brosou S."/>
            <person name="Farinelli L."/>
            <person name="Corradi N."/>
        </authorList>
    </citation>
    <scope>NUCLEOTIDE SEQUENCE [LARGE SCALE GENOMIC DNA]</scope>
    <source>
        <strain evidence="3 4">PA08 1199</strain>
    </source>
</reference>
<name>A0A0F9WE01_9MICR</name>
<evidence type="ECO:0000256" key="1">
    <source>
        <dbReference type="SAM" id="Coils"/>
    </source>
</evidence>
<feature type="coiled-coil region" evidence="1">
    <location>
        <begin position="49"/>
        <end position="76"/>
    </location>
</feature>
<dbReference type="AlphaFoldDB" id="A0A0F9WE01"/>
<evidence type="ECO:0000313" key="3">
    <source>
        <dbReference type="EMBL" id="KKO75015.1"/>
    </source>
</evidence>
<feature type="transmembrane region" description="Helical" evidence="2">
    <location>
        <begin position="108"/>
        <end position="126"/>
    </location>
</feature>
<dbReference type="EMBL" id="JPQZ01000036">
    <property type="protein sequence ID" value="KKO75015.1"/>
    <property type="molecule type" value="Genomic_DNA"/>
</dbReference>
<dbReference type="VEuPathDB" id="MicrosporidiaDB:G9O61_00g019840"/>
<keyword evidence="1" id="KW-0175">Coiled coil</keyword>
<comment type="caution">
    <text evidence="3">The sequence shown here is derived from an EMBL/GenBank/DDBJ whole genome shotgun (WGS) entry which is preliminary data.</text>
</comment>
<accession>A0A0F9WE01</accession>
<gene>
    <name evidence="3" type="ORF">AAJ76_3600036044</name>
</gene>
<keyword evidence="4" id="KW-1185">Reference proteome</keyword>
<dbReference type="VEuPathDB" id="MicrosporidiaDB:AAJ76_3600036044"/>
<dbReference type="RefSeq" id="XP_024330757.1">
    <property type="nucleotide sequence ID" value="XM_024475330.1"/>
</dbReference>
<organism evidence="3 4">
    <name type="scientific">Vairimorpha ceranae</name>
    <dbReference type="NCBI Taxonomy" id="40302"/>
    <lineage>
        <taxon>Eukaryota</taxon>
        <taxon>Fungi</taxon>
        <taxon>Fungi incertae sedis</taxon>
        <taxon>Microsporidia</taxon>
        <taxon>Nosematidae</taxon>
        <taxon>Vairimorpha</taxon>
    </lineage>
</organism>
<proteinExistence type="predicted"/>
<protein>
    <submittedName>
        <fullName evidence="3">Uncharacterized protein</fullName>
    </submittedName>
</protein>